<evidence type="ECO:0000256" key="4">
    <source>
        <dbReference type="ARBA" id="ARBA00023015"/>
    </source>
</evidence>
<evidence type="ECO:0000256" key="3">
    <source>
        <dbReference type="ARBA" id="ARBA00022833"/>
    </source>
</evidence>
<dbReference type="PANTHER" id="PTHR46481:SF6">
    <property type="entry name" value="ZINC FINGER BED DOMAIN-CONTAINING PROTEIN RICESLEEPER 2-LIKE"/>
    <property type="match status" value="1"/>
</dbReference>
<evidence type="ECO:0000313" key="9">
    <source>
        <dbReference type="EMBL" id="SPD03116.1"/>
    </source>
</evidence>
<dbReference type="PANTHER" id="PTHR46481">
    <property type="entry name" value="ZINC FINGER BED DOMAIN-CONTAINING PROTEIN 4"/>
    <property type="match status" value="1"/>
</dbReference>
<keyword evidence="5" id="KW-0804">Transcription</keyword>
<dbReference type="GO" id="GO:0008270">
    <property type="term" value="F:zinc ion binding"/>
    <property type="evidence" value="ECO:0007669"/>
    <property type="project" value="UniProtKB-KW"/>
</dbReference>
<dbReference type="SUPFAM" id="SSF57667">
    <property type="entry name" value="beta-beta-alpha zinc fingers"/>
    <property type="match status" value="1"/>
</dbReference>
<dbReference type="GO" id="GO:0003677">
    <property type="term" value="F:DNA binding"/>
    <property type="evidence" value="ECO:0007669"/>
    <property type="project" value="InterPro"/>
</dbReference>
<dbReference type="Pfam" id="PF02892">
    <property type="entry name" value="zf-BED"/>
    <property type="match status" value="1"/>
</dbReference>
<reference evidence="9" key="1">
    <citation type="submission" date="2018-02" db="EMBL/GenBank/DDBJ databases">
        <authorList>
            <person name="Cohen D.B."/>
            <person name="Kent A.D."/>
        </authorList>
    </citation>
    <scope>NUCLEOTIDE SEQUENCE</scope>
</reference>
<evidence type="ECO:0000256" key="6">
    <source>
        <dbReference type="PROSITE-ProRule" id="PRU00027"/>
    </source>
</evidence>
<evidence type="ECO:0000259" key="8">
    <source>
        <dbReference type="PROSITE" id="PS50808"/>
    </source>
</evidence>
<gene>
    <name evidence="9" type="ORF">FSB_LOCUS30998</name>
</gene>
<accession>A0A2N9GKZ1</accession>
<evidence type="ECO:0000256" key="7">
    <source>
        <dbReference type="SAM" id="MobiDB-lite"/>
    </source>
</evidence>
<keyword evidence="2 6" id="KW-0863">Zinc-finger</keyword>
<sequence>MAMGRIGTRLWVTWPRPALVLSIPDPAPPRWSGQLTRPAPEPPPLAPPRPRTPPPLQQGSNSATALCLHQQLCNCTLPPPLQQLCNCTLPPPLQQLCNCTLPPPFQQRRFSIMAESPPIDLEILDSDDEDAVIMKSPPPNPAAPSPAPLKKMKKTTSVVWDDFKKLPIGLDGRSRAKCKWCGKTYGSESSNGTKNMLRHIPKCPRRNHKDIEKMHERQEQKMFTRKIKQEEYREKVAKAIIKHNYSFISVEHEGNRDVHSYLNPDVKHISRNTAKADVLKVHRKEKDNIRNMLKSIPGRICLTSDLWTSITTEGYICLTAHYVDENWKLKSIILNFCHMPPPHTGNSFVRENFQVFERLGY</sequence>
<name>A0A2N9GKZ1_FAGSY</name>
<dbReference type="InterPro" id="IPR003656">
    <property type="entry name" value="Znf_BED"/>
</dbReference>
<keyword evidence="4" id="KW-0805">Transcription regulation</keyword>
<evidence type="ECO:0000256" key="1">
    <source>
        <dbReference type="ARBA" id="ARBA00022723"/>
    </source>
</evidence>
<protein>
    <recommendedName>
        <fullName evidence="8">BED-type domain-containing protein</fullName>
    </recommendedName>
</protein>
<dbReference type="SUPFAM" id="SSF53098">
    <property type="entry name" value="Ribonuclease H-like"/>
    <property type="match status" value="1"/>
</dbReference>
<dbReference type="InterPro" id="IPR052035">
    <property type="entry name" value="ZnF_BED_domain_contain"/>
</dbReference>
<organism evidence="9">
    <name type="scientific">Fagus sylvatica</name>
    <name type="common">Beechnut</name>
    <dbReference type="NCBI Taxonomy" id="28930"/>
    <lineage>
        <taxon>Eukaryota</taxon>
        <taxon>Viridiplantae</taxon>
        <taxon>Streptophyta</taxon>
        <taxon>Embryophyta</taxon>
        <taxon>Tracheophyta</taxon>
        <taxon>Spermatophyta</taxon>
        <taxon>Magnoliopsida</taxon>
        <taxon>eudicotyledons</taxon>
        <taxon>Gunneridae</taxon>
        <taxon>Pentapetalae</taxon>
        <taxon>rosids</taxon>
        <taxon>fabids</taxon>
        <taxon>Fagales</taxon>
        <taxon>Fagaceae</taxon>
        <taxon>Fagus</taxon>
    </lineage>
</organism>
<feature type="compositionally biased region" description="Pro residues" evidence="7">
    <location>
        <begin position="39"/>
        <end position="56"/>
    </location>
</feature>
<dbReference type="EMBL" id="OIVN01002378">
    <property type="protein sequence ID" value="SPD03116.1"/>
    <property type="molecule type" value="Genomic_DNA"/>
</dbReference>
<feature type="region of interest" description="Disordered" evidence="7">
    <location>
        <begin position="25"/>
        <end position="61"/>
    </location>
</feature>
<dbReference type="AlphaFoldDB" id="A0A2N9GKZ1"/>
<evidence type="ECO:0000256" key="2">
    <source>
        <dbReference type="ARBA" id="ARBA00022771"/>
    </source>
</evidence>
<dbReference type="InterPro" id="IPR036236">
    <property type="entry name" value="Znf_C2H2_sf"/>
</dbReference>
<feature type="domain" description="BED-type" evidence="8">
    <location>
        <begin position="154"/>
        <end position="215"/>
    </location>
</feature>
<dbReference type="SMART" id="SM00614">
    <property type="entry name" value="ZnF_BED"/>
    <property type="match status" value="1"/>
</dbReference>
<keyword evidence="1" id="KW-0479">Metal-binding</keyword>
<keyword evidence="3" id="KW-0862">Zinc</keyword>
<dbReference type="InterPro" id="IPR012337">
    <property type="entry name" value="RNaseH-like_sf"/>
</dbReference>
<proteinExistence type="predicted"/>
<evidence type="ECO:0000256" key="5">
    <source>
        <dbReference type="ARBA" id="ARBA00023163"/>
    </source>
</evidence>
<dbReference type="PROSITE" id="PS50808">
    <property type="entry name" value="ZF_BED"/>
    <property type="match status" value="1"/>
</dbReference>